<feature type="domain" description="Helix-hairpin-helix DNA-binding motif class 1" evidence="3">
    <location>
        <begin position="269"/>
        <end position="288"/>
    </location>
</feature>
<sequence length="291" mass="31157">MTACAPLFEIVQKLYAKPLQNCTEEVFCMAQYLSRPLTSFIRRHGLTKQKLWLLAAVMLLGLACGIAWRFRSSLASMVAGWPLFSTGVSAQIIDDGSGEKVAGGKKTQAAGTSEAQQESSRAAELVMVHVAGAVKKPGVYSLSSQKPRVQDGIDQAGGLLEGADVTNINLAELVEDGSKIYVPKKGEEPRFDAAAVPVPTPLGQLPATAQGSAQRASRGRASQTGRAQKPVNINTATEEQLMTLPGIGQSTARRIIQDRKEHGKFSSPKDLMRISGIGEKKFAKLQGKIRV</sequence>
<dbReference type="SMART" id="SM00278">
    <property type="entry name" value="HhH1"/>
    <property type="match status" value="2"/>
</dbReference>
<keyword evidence="2" id="KW-0812">Transmembrane</keyword>
<keyword evidence="2" id="KW-0472">Membrane</keyword>
<keyword evidence="5" id="KW-1185">Reference proteome</keyword>
<feature type="region of interest" description="Disordered" evidence="1">
    <location>
        <begin position="201"/>
        <end position="231"/>
    </location>
</feature>
<dbReference type="PATRIC" id="fig|1393034.3.peg.1035"/>
<dbReference type="EMBL" id="LSCR01000029">
    <property type="protein sequence ID" value="KXB33839.1"/>
    <property type="molecule type" value="Genomic_DNA"/>
</dbReference>
<dbReference type="InterPro" id="IPR051675">
    <property type="entry name" value="Endo/Exo/Phosphatase_dom_1"/>
</dbReference>
<dbReference type="AlphaFoldDB" id="A0A133XSC8"/>
<dbReference type="Proteomes" id="UP000070675">
    <property type="component" value="Unassembled WGS sequence"/>
</dbReference>
<reference evidence="5" key="1">
    <citation type="submission" date="2016-01" db="EMBL/GenBank/DDBJ databases">
        <authorList>
            <person name="Mitreva M."/>
            <person name="Pepin K.H."/>
            <person name="Mihindukulasuriya K.A."/>
            <person name="Fulton R."/>
            <person name="Fronick C."/>
            <person name="O'Laughlin M."/>
            <person name="Miner T."/>
            <person name="Herter B."/>
            <person name="Rosa B.A."/>
            <person name="Cordes M."/>
            <person name="Tomlinson C."/>
            <person name="Wollam A."/>
            <person name="Palsikar V.B."/>
            <person name="Mardis E.R."/>
            <person name="Wilson R.K."/>
        </authorList>
    </citation>
    <scope>NUCLEOTIDE SEQUENCE [LARGE SCALE GENOMIC DNA]</scope>
    <source>
        <strain evidence="5">DNF00019</strain>
    </source>
</reference>
<dbReference type="Pfam" id="PF10531">
    <property type="entry name" value="SLBB"/>
    <property type="match status" value="1"/>
</dbReference>
<evidence type="ECO:0000259" key="3">
    <source>
        <dbReference type="SMART" id="SM00278"/>
    </source>
</evidence>
<dbReference type="GO" id="GO:0006281">
    <property type="term" value="P:DNA repair"/>
    <property type="evidence" value="ECO:0007669"/>
    <property type="project" value="InterPro"/>
</dbReference>
<dbReference type="InterPro" id="IPR003583">
    <property type="entry name" value="Hlx-hairpin-Hlx_DNA-bd_motif"/>
</dbReference>
<evidence type="ECO:0000313" key="5">
    <source>
        <dbReference type="Proteomes" id="UP000070675"/>
    </source>
</evidence>
<evidence type="ECO:0000256" key="1">
    <source>
        <dbReference type="SAM" id="MobiDB-lite"/>
    </source>
</evidence>
<dbReference type="Pfam" id="PF12836">
    <property type="entry name" value="HHH_3"/>
    <property type="match status" value="1"/>
</dbReference>
<dbReference type="STRING" id="1393034.HMPREF3192_01068"/>
<gene>
    <name evidence="4" type="ORF">HMPREF3192_01068</name>
</gene>
<organism evidence="4 5">
    <name type="scientific">Atopobium deltae</name>
    <dbReference type="NCBI Taxonomy" id="1393034"/>
    <lineage>
        <taxon>Bacteria</taxon>
        <taxon>Bacillati</taxon>
        <taxon>Actinomycetota</taxon>
        <taxon>Coriobacteriia</taxon>
        <taxon>Coriobacteriales</taxon>
        <taxon>Atopobiaceae</taxon>
        <taxon>Atopobium</taxon>
    </lineage>
</organism>
<evidence type="ECO:0000313" key="4">
    <source>
        <dbReference type="EMBL" id="KXB33839.1"/>
    </source>
</evidence>
<protein>
    <submittedName>
        <fullName evidence="4">ComEA protein</fullName>
    </submittedName>
</protein>
<evidence type="ECO:0000256" key="2">
    <source>
        <dbReference type="SAM" id="Phobius"/>
    </source>
</evidence>
<accession>A0A133XSC8</accession>
<dbReference type="GO" id="GO:0003677">
    <property type="term" value="F:DNA binding"/>
    <property type="evidence" value="ECO:0007669"/>
    <property type="project" value="InterPro"/>
</dbReference>
<comment type="caution">
    <text evidence="4">The sequence shown here is derived from an EMBL/GenBank/DDBJ whole genome shotgun (WGS) entry which is preliminary data.</text>
</comment>
<feature type="domain" description="Helix-hairpin-helix DNA-binding motif class 1" evidence="3">
    <location>
        <begin position="239"/>
        <end position="258"/>
    </location>
</feature>
<dbReference type="InterPro" id="IPR010994">
    <property type="entry name" value="RuvA_2-like"/>
</dbReference>
<dbReference type="GO" id="GO:0015628">
    <property type="term" value="P:protein secretion by the type II secretion system"/>
    <property type="evidence" value="ECO:0007669"/>
    <property type="project" value="TreeGrafter"/>
</dbReference>
<dbReference type="SUPFAM" id="SSF47781">
    <property type="entry name" value="RuvA domain 2-like"/>
    <property type="match status" value="1"/>
</dbReference>
<keyword evidence="2" id="KW-1133">Transmembrane helix</keyword>
<dbReference type="GO" id="GO:0015627">
    <property type="term" value="C:type II protein secretion system complex"/>
    <property type="evidence" value="ECO:0007669"/>
    <property type="project" value="TreeGrafter"/>
</dbReference>
<proteinExistence type="predicted"/>
<dbReference type="Gene3D" id="3.10.560.10">
    <property type="entry name" value="Outer membrane lipoprotein wza domain like"/>
    <property type="match status" value="1"/>
</dbReference>
<dbReference type="PANTHER" id="PTHR21180:SF32">
    <property type="entry name" value="ENDONUCLEASE_EXONUCLEASE_PHOSPHATASE FAMILY DOMAIN-CONTAINING PROTEIN 1"/>
    <property type="match status" value="1"/>
</dbReference>
<feature type="transmembrane region" description="Helical" evidence="2">
    <location>
        <begin position="51"/>
        <end position="70"/>
    </location>
</feature>
<feature type="compositionally biased region" description="Polar residues" evidence="1">
    <location>
        <begin position="207"/>
        <end position="231"/>
    </location>
</feature>
<dbReference type="Gene3D" id="1.10.150.320">
    <property type="entry name" value="Photosystem II 12 kDa extrinsic protein"/>
    <property type="match status" value="1"/>
</dbReference>
<dbReference type="InterPro" id="IPR019554">
    <property type="entry name" value="Soluble_ligand-bd"/>
</dbReference>
<dbReference type="PANTHER" id="PTHR21180">
    <property type="entry name" value="ENDONUCLEASE/EXONUCLEASE/PHOSPHATASE FAMILY DOMAIN-CONTAINING PROTEIN 1"/>
    <property type="match status" value="1"/>
</dbReference>
<name>A0A133XSC8_9ACTN</name>